<evidence type="ECO:0000259" key="1">
    <source>
        <dbReference type="PROSITE" id="PS50263"/>
    </source>
</evidence>
<dbReference type="InterPro" id="IPR036526">
    <property type="entry name" value="C-N_Hydrolase_sf"/>
</dbReference>
<dbReference type="SUPFAM" id="SSF56317">
    <property type="entry name" value="Carbon-nitrogen hydrolase"/>
    <property type="match status" value="1"/>
</dbReference>
<feature type="domain" description="CN hydrolase" evidence="1">
    <location>
        <begin position="1"/>
        <end position="237"/>
    </location>
</feature>
<dbReference type="AlphaFoldDB" id="A0A0B4S0I0"/>
<sequence>MKIGLVSYEFNNGKIEYNIKKIEKAIISANGKADLLCFGETFLQGFDSLSWNYEIDKNIAITKDSFIMDKLKNLSEKYNIDLGIGYIEREREQIFSSFVVIEKGKIIHNYRRITKNWKEYSITDEHYCEGEISETFIYKNREFKIALCGDLWICPEKFKTNGILLWPVYCNFSKDEWENTEQYDYAKQSKLASDNVLLVNSITKDEPISVGGAYYFKNGKIEKSLELDKEDILFVEI</sequence>
<reference evidence="2 3" key="1">
    <citation type="submission" date="2014-10" db="EMBL/GenBank/DDBJ databases">
        <title>Complete genome sequence of Parvimonas micra KCOM 1535 (= ChDC B708).</title>
        <authorList>
            <person name="Kook J.-K."/>
            <person name="Park S.-N."/>
            <person name="Lim Y.K."/>
            <person name="Roh H."/>
        </authorList>
    </citation>
    <scope>NUCLEOTIDE SEQUENCE [LARGE SCALE GENOMIC DNA]</scope>
    <source>
        <strain evidence="3">KCOM 1535 / ChDC B708</strain>
    </source>
</reference>
<dbReference type="InterPro" id="IPR003010">
    <property type="entry name" value="C-N_Hydrolase"/>
</dbReference>
<evidence type="ECO:0000313" key="2">
    <source>
        <dbReference type="EMBL" id="AIZ36029.1"/>
    </source>
</evidence>
<accession>A0A0B4S0I0</accession>
<dbReference type="RefSeq" id="WP_041953377.1">
    <property type="nucleotide sequence ID" value="NZ_CP009761.1"/>
</dbReference>
<dbReference type="OrthoDB" id="9811121at2"/>
<gene>
    <name evidence="2" type="ORF">NW74_00925</name>
</gene>
<dbReference type="EMBL" id="CP009761">
    <property type="protein sequence ID" value="AIZ36029.1"/>
    <property type="molecule type" value="Genomic_DNA"/>
</dbReference>
<dbReference type="KEGG" id="pmic:NW74_00925"/>
<name>A0A0B4S0I0_9FIRM</name>
<keyword evidence="3" id="KW-1185">Reference proteome</keyword>
<protein>
    <recommendedName>
        <fullName evidence="1">CN hydrolase domain-containing protein</fullName>
    </recommendedName>
</protein>
<evidence type="ECO:0000313" key="3">
    <source>
        <dbReference type="Proteomes" id="UP000031386"/>
    </source>
</evidence>
<dbReference type="PROSITE" id="PS50263">
    <property type="entry name" value="CN_HYDROLASE"/>
    <property type="match status" value="1"/>
</dbReference>
<dbReference type="Proteomes" id="UP000031386">
    <property type="component" value="Chromosome"/>
</dbReference>
<dbReference type="Gene3D" id="3.60.110.10">
    <property type="entry name" value="Carbon-nitrogen hydrolase"/>
    <property type="match status" value="1"/>
</dbReference>
<proteinExistence type="predicted"/>
<organism evidence="2 3">
    <name type="scientific">Parvimonas micra</name>
    <dbReference type="NCBI Taxonomy" id="33033"/>
    <lineage>
        <taxon>Bacteria</taxon>
        <taxon>Bacillati</taxon>
        <taxon>Bacillota</taxon>
        <taxon>Tissierellia</taxon>
        <taxon>Tissierellales</taxon>
        <taxon>Peptoniphilaceae</taxon>
        <taxon>Parvimonas</taxon>
    </lineage>
</organism>
<dbReference type="STRING" id="33033.NW74_00925"/>
<dbReference type="CDD" id="cd07197">
    <property type="entry name" value="nitrilase"/>
    <property type="match status" value="1"/>
</dbReference>
<dbReference type="Pfam" id="PF00795">
    <property type="entry name" value="CN_hydrolase"/>
    <property type="match status" value="1"/>
</dbReference>